<evidence type="ECO:0008006" key="4">
    <source>
        <dbReference type="Google" id="ProtNLM"/>
    </source>
</evidence>
<dbReference type="EMBL" id="JAKFGM010000002">
    <property type="protein sequence ID" value="MCF2515200.1"/>
    <property type="molecule type" value="Genomic_DNA"/>
</dbReference>
<accession>A0A9X1TXH9</accession>
<protein>
    <recommendedName>
        <fullName evidence="4">DUF2946 domain-containing protein</fullName>
    </recommendedName>
</protein>
<dbReference type="AlphaFoldDB" id="A0A9X1TXH9"/>
<evidence type="ECO:0000313" key="2">
    <source>
        <dbReference type="EMBL" id="MCF2515200.1"/>
    </source>
</evidence>
<comment type="caution">
    <text evidence="2">The sequence shown here is derived from an EMBL/GenBank/DDBJ whole genome shotgun (WGS) entry which is preliminary data.</text>
</comment>
<organism evidence="2 3">
    <name type="scientific">Sphingomonas cremea</name>
    <dbReference type="NCBI Taxonomy" id="2904799"/>
    <lineage>
        <taxon>Bacteria</taxon>
        <taxon>Pseudomonadati</taxon>
        <taxon>Pseudomonadota</taxon>
        <taxon>Alphaproteobacteria</taxon>
        <taxon>Sphingomonadales</taxon>
        <taxon>Sphingomonadaceae</taxon>
        <taxon>Sphingomonas</taxon>
    </lineage>
</organism>
<proteinExistence type="predicted"/>
<feature type="transmembrane region" description="Helical" evidence="1">
    <location>
        <begin position="30"/>
        <end position="55"/>
    </location>
</feature>
<sequence length="135" mass="14453">MMRISINGADTRLNIGPIDAISPSVNLRPLFAILIAFAMLFSPLAMQTGSAMAMAPADHSSQMMNKGHCDGQPAKGDHGKSTEKSCCVAMCTAVAVTPMTSFEPHSFSRLIERPALVQFQHSFLAELPTPPPRLA</sequence>
<name>A0A9X1TXH9_9SPHN</name>
<evidence type="ECO:0000256" key="1">
    <source>
        <dbReference type="SAM" id="Phobius"/>
    </source>
</evidence>
<keyword evidence="1" id="KW-1133">Transmembrane helix</keyword>
<dbReference type="Proteomes" id="UP001139410">
    <property type="component" value="Unassembled WGS sequence"/>
</dbReference>
<gene>
    <name evidence="2" type="ORF">LVY65_09020</name>
</gene>
<keyword evidence="1" id="KW-0812">Transmembrane</keyword>
<keyword evidence="3" id="KW-1185">Reference proteome</keyword>
<dbReference type="RefSeq" id="WP_235067715.1">
    <property type="nucleotide sequence ID" value="NZ_JAKFGM010000002.1"/>
</dbReference>
<evidence type="ECO:0000313" key="3">
    <source>
        <dbReference type="Proteomes" id="UP001139410"/>
    </source>
</evidence>
<keyword evidence="1" id="KW-0472">Membrane</keyword>
<reference evidence="2" key="1">
    <citation type="submission" date="2022-01" db="EMBL/GenBank/DDBJ databases">
        <authorList>
            <person name="Jo J.-H."/>
            <person name="Im W.-T."/>
        </authorList>
    </citation>
    <scope>NUCLEOTIDE SEQUENCE</scope>
    <source>
        <strain evidence="2">G124</strain>
    </source>
</reference>